<keyword evidence="5" id="KW-0288">FMN</keyword>
<dbReference type="Proteomes" id="UP000642993">
    <property type="component" value="Unassembled WGS sequence"/>
</dbReference>
<dbReference type="PANTHER" id="PTHR10578:SF143">
    <property type="entry name" value="FMN-DEPENDENT ALPHA-HYDROXY ACID DEHYDROGENASE PB1A11.03"/>
    <property type="match status" value="1"/>
</dbReference>
<dbReference type="GO" id="GO:0010181">
    <property type="term" value="F:FMN binding"/>
    <property type="evidence" value="ECO:0007669"/>
    <property type="project" value="InterPro"/>
</dbReference>
<proteinExistence type="inferred from homology"/>
<dbReference type="InterPro" id="IPR012133">
    <property type="entry name" value="Alpha-hydoxy_acid_DH_FMN"/>
</dbReference>
<feature type="active site" description="Proton acceptor" evidence="4">
    <location>
        <position position="328"/>
    </location>
</feature>
<feature type="binding site" evidence="5">
    <location>
        <position position="328"/>
    </location>
    <ligand>
        <name>glyoxylate</name>
        <dbReference type="ChEBI" id="CHEBI:36655"/>
    </ligand>
</feature>
<dbReference type="GO" id="GO:0016491">
    <property type="term" value="F:oxidoreductase activity"/>
    <property type="evidence" value="ECO:0007669"/>
    <property type="project" value="UniProtKB-KW"/>
</dbReference>
<keyword evidence="2" id="KW-0560">Oxidoreductase</keyword>
<evidence type="ECO:0000256" key="2">
    <source>
        <dbReference type="ARBA" id="ARBA00023002"/>
    </source>
</evidence>
<dbReference type="PANTHER" id="PTHR10578">
    <property type="entry name" value="S -2-HYDROXY-ACID OXIDASE-RELATED"/>
    <property type="match status" value="1"/>
</dbReference>
<accession>A0A927JE81</accession>
<comment type="cofactor">
    <cofactor evidence="1">
        <name>FMN</name>
        <dbReference type="ChEBI" id="CHEBI:58210"/>
    </cofactor>
</comment>
<feature type="binding site" evidence="5">
    <location>
        <position position="304"/>
    </location>
    <ligand>
        <name>FMN</name>
        <dbReference type="ChEBI" id="CHEBI:58210"/>
    </ligand>
</feature>
<evidence type="ECO:0000259" key="7">
    <source>
        <dbReference type="PROSITE" id="PS51349"/>
    </source>
</evidence>
<dbReference type="InterPro" id="IPR037396">
    <property type="entry name" value="FMN_HAD"/>
</dbReference>
<feature type="binding site" evidence="5">
    <location>
        <position position="160"/>
    </location>
    <ligand>
        <name>glyoxylate</name>
        <dbReference type="ChEBI" id="CHEBI:36655"/>
    </ligand>
</feature>
<evidence type="ECO:0000256" key="1">
    <source>
        <dbReference type="ARBA" id="ARBA00001917"/>
    </source>
</evidence>
<evidence type="ECO:0000313" key="8">
    <source>
        <dbReference type="EMBL" id="MBD8506987.1"/>
    </source>
</evidence>
<feature type="binding site" evidence="5">
    <location>
        <position position="195"/>
    </location>
    <ligand>
        <name>glyoxylate</name>
        <dbReference type="ChEBI" id="CHEBI:36655"/>
    </ligand>
</feature>
<feature type="compositionally biased region" description="Polar residues" evidence="6">
    <location>
        <begin position="1"/>
        <end position="14"/>
    </location>
</feature>
<feature type="binding site" evidence="5">
    <location>
        <begin position="381"/>
        <end position="382"/>
    </location>
    <ligand>
        <name>FMN</name>
        <dbReference type="ChEBI" id="CHEBI:58210"/>
    </ligand>
</feature>
<dbReference type="PIRSF" id="PIRSF000138">
    <property type="entry name" value="Al-hdrx_acd_dh"/>
    <property type="match status" value="1"/>
</dbReference>
<keyword evidence="5" id="KW-0285">Flavoprotein</keyword>
<dbReference type="InterPro" id="IPR013785">
    <property type="entry name" value="Aldolase_TIM"/>
</dbReference>
<dbReference type="InterPro" id="IPR000262">
    <property type="entry name" value="FMN-dep_DH"/>
</dbReference>
<feature type="binding site" evidence="5">
    <location>
        <position position="54"/>
    </location>
    <ligand>
        <name>glyoxylate</name>
        <dbReference type="ChEBI" id="CHEBI:36655"/>
    </ligand>
</feature>
<dbReference type="AlphaFoldDB" id="A0A927JE81"/>
<feature type="binding site" evidence="5">
    <location>
        <position position="158"/>
    </location>
    <ligand>
        <name>FMN</name>
        <dbReference type="ChEBI" id="CHEBI:58210"/>
    </ligand>
</feature>
<feature type="binding site" evidence="5">
    <location>
        <begin position="107"/>
        <end position="109"/>
    </location>
    <ligand>
        <name>FMN</name>
        <dbReference type="ChEBI" id="CHEBI:58210"/>
    </ligand>
</feature>
<dbReference type="PROSITE" id="PS51349">
    <property type="entry name" value="FMN_HYDROXY_ACID_DH_2"/>
    <property type="match status" value="1"/>
</dbReference>
<sequence length="431" mass="46010">MSKSESPDSINAGRQRQDRIYRDGVSGRAPAVPTDPAGLEEAAMAVLPGKAAAYLAGGAGSEATMRANRAAFDRWSIVPRVLRDVSARDLSVELFGQKLPAPIALAPSGVLELAHEEADLAVARAAAEAGVPFIFSNQASVPMEDCAAAMGSSPRWFQLYWSTEDELVHSFIRRAEDCGAEALVITLDTTMLGWRPRDLNRGSLPFSQGQGIAQYTSDPVFARIVRNRILHEPVGKPDVRLTRDTVRTLVSMTQHYPGRFLPNLLSAQPRAAVETFLRIYSRPSLTWDDIATARDLTRLPIVLKGVLHPDDARRAADLGIDGVVVSNHGGRQIDGGIASLDALPAVKAAAGDMRVMLDSGVRTGADILKAIALGADLVLIGRPYAWGLALAGSEGVSEVIANLRAELDLTMGLSGLRTISEITSEAIVPQA</sequence>
<feature type="binding site" evidence="5">
    <location>
        <begin position="358"/>
        <end position="362"/>
    </location>
    <ligand>
        <name>FMN</name>
        <dbReference type="ChEBI" id="CHEBI:58210"/>
    </ligand>
</feature>
<comment type="similarity">
    <text evidence="3">Belongs to the FMN-dependent alpha-hydroxy acid dehydrogenase family.</text>
</comment>
<organism evidence="8 9">
    <name type="scientific">Lolliginicoccus lacisalsi</name>
    <dbReference type="NCBI Taxonomy" id="2742202"/>
    <lineage>
        <taxon>Bacteria</taxon>
        <taxon>Bacillati</taxon>
        <taxon>Actinomycetota</taxon>
        <taxon>Actinomycetes</taxon>
        <taxon>Mycobacteriales</taxon>
        <taxon>Hoyosellaceae</taxon>
        <taxon>Lolliginicoccus</taxon>
    </lineage>
</organism>
<feature type="domain" description="FMN hydroxy acid dehydrogenase" evidence="7">
    <location>
        <begin position="28"/>
        <end position="431"/>
    </location>
</feature>
<evidence type="ECO:0000256" key="6">
    <source>
        <dbReference type="SAM" id="MobiDB-lite"/>
    </source>
</evidence>
<feature type="binding site" evidence="5">
    <location>
        <position position="326"/>
    </location>
    <ligand>
        <name>FMN</name>
        <dbReference type="ChEBI" id="CHEBI:58210"/>
    </ligand>
</feature>
<feature type="binding site" evidence="5">
    <location>
        <position position="186"/>
    </location>
    <ligand>
        <name>FMN</name>
        <dbReference type="ChEBI" id="CHEBI:58210"/>
    </ligand>
</feature>
<feature type="binding site" evidence="5">
    <location>
        <position position="136"/>
    </location>
    <ligand>
        <name>FMN</name>
        <dbReference type="ChEBI" id="CHEBI:58210"/>
    </ligand>
</feature>
<evidence type="ECO:0000256" key="4">
    <source>
        <dbReference type="PIRSR" id="PIRSR000138-1"/>
    </source>
</evidence>
<reference evidence="8" key="1">
    <citation type="submission" date="2020-09" db="EMBL/GenBank/DDBJ databases">
        <title>Hoyosella lacisalsi sp. nov., a halotolerant actinobacterium isolated from soil of Lake Gudzhirganskoe.</title>
        <authorList>
            <person name="Yang Q."/>
            <person name="Guo P.Y."/>
            <person name="Liu S.W."/>
            <person name="Li F.N."/>
            <person name="Sun C.H."/>
        </authorList>
    </citation>
    <scope>NUCLEOTIDE SEQUENCE</scope>
    <source>
        <strain evidence="8">G463</strain>
    </source>
</reference>
<evidence type="ECO:0000256" key="3">
    <source>
        <dbReference type="ARBA" id="ARBA00024042"/>
    </source>
</evidence>
<dbReference type="EMBL" id="JACYWE010000006">
    <property type="protein sequence ID" value="MBD8506987.1"/>
    <property type="molecule type" value="Genomic_DNA"/>
</dbReference>
<comment type="caution">
    <text evidence="8">The sequence shown here is derived from an EMBL/GenBank/DDBJ whole genome shotgun (WGS) entry which is preliminary data.</text>
</comment>
<dbReference type="InterPro" id="IPR008259">
    <property type="entry name" value="FMN_hydac_DH_AS"/>
</dbReference>
<evidence type="ECO:0000313" key="9">
    <source>
        <dbReference type="Proteomes" id="UP000642993"/>
    </source>
</evidence>
<gene>
    <name evidence="8" type="ORF">HT102_10845</name>
</gene>
<feature type="region of interest" description="Disordered" evidence="6">
    <location>
        <begin position="1"/>
        <end position="35"/>
    </location>
</feature>
<feature type="binding site" evidence="5">
    <location>
        <position position="331"/>
    </location>
    <ligand>
        <name>glyoxylate</name>
        <dbReference type="ChEBI" id="CHEBI:36655"/>
    </ligand>
</feature>
<name>A0A927JE81_9ACTN</name>
<evidence type="ECO:0000256" key="5">
    <source>
        <dbReference type="PIRSR" id="PIRSR000138-2"/>
    </source>
</evidence>
<keyword evidence="9" id="KW-1185">Reference proteome</keyword>
<dbReference type="SUPFAM" id="SSF51395">
    <property type="entry name" value="FMN-linked oxidoreductases"/>
    <property type="match status" value="1"/>
</dbReference>
<protein>
    <submittedName>
        <fullName evidence="8">Alpha-hydroxy-acid oxidizing protein</fullName>
    </submittedName>
</protein>
<dbReference type="PROSITE" id="PS00557">
    <property type="entry name" value="FMN_HYDROXY_ACID_DH_1"/>
    <property type="match status" value="1"/>
</dbReference>
<dbReference type="Gene3D" id="3.20.20.70">
    <property type="entry name" value="Aldolase class I"/>
    <property type="match status" value="1"/>
</dbReference>
<dbReference type="RefSeq" id="WP_192039454.1">
    <property type="nucleotide sequence ID" value="NZ_JACYWE010000006.1"/>
</dbReference>
<dbReference type="Pfam" id="PF01070">
    <property type="entry name" value="FMN_dh"/>
    <property type="match status" value="1"/>
</dbReference>